<sequence length="289" mass="33715">MEKTFANLKQYLDFYEINQEYLYHYKEEKIEEGTQQTVLHIFEPASITKTILLVHGYFDHTGGLKNLINHFLRKGWRVLSYDLAGHGLSSGNRAEINDFTDYVNTFKKVLSYSKGNKCYPSVVLAHSTGTAICTHFLLQSQQKFEKVIYLAPLVRANKWCSIVAASKFVPFFTKRLKRKFKVNSGDNQYLSFVKNDPLQCRYISIHWVLALIKWNKKVEALSASTQKLYIIQGTDDHTVDWKYNISFLQKKFTDCQIAIIENGRHQLMNDHPSIKRHLLKMIDDYIDEV</sequence>
<dbReference type="PANTHER" id="PTHR11614">
    <property type="entry name" value="PHOSPHOLIPASE-RELATED"/>
    <property type="match status" value="1"/>
</dbReference>
<comment type="caution">
    <text evidence="2">The sequence shown here is derived from an EMBL/GenBank/DDBJ whole genome shotgun (WGS) entry which is preliminary data.</text>
</comment>
<dbReference type="Pfam" id="PF12146">
    <property type="entry name" value="Hydrolase_4"/>
    <property type="match status" value="1"/>
</dbReference>
<dbReference type="RefSeq" id="WP_071313095.1">
    <property type="nucleotide sequence ID" value="NZ_MLQQ01000018.1"/>
</dbReference>
<gene>
    <name evidence="2" type="ORF">BKP35_09410</name>
</gene>
<evidence type="ECO:0000313" key="2">
    <source>
        <dbReference type="EMBL" id="OIJ12788.1"/>
    </source>
</evidence>
<dbReference type="Proteomes" id="UP000180098">
    <property type="component" value="Unassembled WGS sequence"/>
</dbReference>
<protein>
    <recommendedName>
        <fullName evidence="1">Serine aminopeptidase S33 domain-containing protein</fullName>
    </recommendedName>
</protein>
<dbReference type="AlphaFoldDB" id="A0A1S2LJS5"/>
<dbReference type="InterPro" id="IPR022742">
    <property type="entry name" value="Hydrolase_4"/>
</dbReference>
<dbReference type="SUPFAM" id="SSF53474">
    <property type="entry name" value="alpha/beta-Hydrolases"/>
    <property type="match status" value="1"/>
</dbReference>
<evidence type="ECO:0000259" key="1">
    <source>
        <dbReference type="Pfam" id="PF12146"/>
    </source>
</evidence>
<keyword evidence="3" id="KW-1185">Reference proteome</keyword>
<dbReference type="EMBL" id="MLQQ01000018">
    <property type="protein sequence ID" value="OIJ12788.1"/>
    <property type="molecule type" value="Genomic_DNA"/>
</dbReference>
<evidence type="ECO:0000313" key="3">
    <source>
        <dbReference type="Proteomes" id="UP000180098"/>
    </source>
</evidence>
<dbReference type="InterPro" id="IPR029058">
    <property type="entry name" value="AB_hydrolase_fold"/>
</dbReference>
<reference evidence="2 3" key="1">
    <citation type="submission" date="2016-10" db="EMBL/GenBank/DDBJ databases">
        <title>Draft genome sequences of four alkaliphilic bacteria belonging to the Anaerobacillus genus.</title>
        <authorList>
            <person name="Bassil N.M."/>
            <person name="Lloyd J.R."/>
        </authorList>
    </citation>
    <scope>NUCLEOTIDE SEQUENCE [LARGE SCALE GENOMIC DNA]</scope>
    <source>
        <strain evidence="2 3">DSM 15340</strain>
    </source>
</reference>
<organism evidence="2 3">
    <name type="scientific">Anaerobacillus arseniciselenatis</name>
    <dbReference type="NCBI Taxonomy" id="85682"/>
    <lineage>
        <taxon>Bacteria</taxon>
        <taxon>Bacillati</taxon>
        <taxon>Bacillota</taxon>
        <taxon>Bacilli</taxon>
        <taxon>Bacillales</taxon>
        <taxon>Bacillaceae</taxon>
        <taxon>Anaerobacillus</taxon>
    </lineage>
</organism>
<name>A0A1S2LJS5_9BACI</name>
<dbReference type="Gene3D" id="3.40.50.1820">
    <property type="entry name" value="alpha/beta hydrolase"/>
    <property type="match status" value="1"/>
</dbReference>
<accession>A0A1S2LJS5</accession>
<dbReference type="InterPro" id="IPR051044">
    <property type="entry name" value="MAG_DAG_Lipase"/>
</dbReference>
<feature type="domain" description="Serine aminopeptidase S33" evidence="1">
    <location>
        <begin position="48"/>
        <end position="271"/>
    </location>
</feature>
<proteinExistence type="predicted"/>